<proteinExistence type="predicted"/>
<protein>
    <recommendedName>
        <fullName evidence="2">pPIWI-RE three-gene island domain-containing protein</fullName>
    </recommendedName>
</protein>
<evidence type="ECO:0000313" key="3">
    <source>
        <dbReference type="EMBL" id="RAQ97804.1"/>
    </source>
</evidence>
<evidence type="ECO:0000259" key="2">
    <source>
        <dbReference type="Pfam" id="PF18155"/>
    </source>
</evidence>
<accession>A0A328VRG1</accession>
<evidence type="ECO:0000313" key="4">
    <source>
        <dbReference type="Proteomes" id="UP000248706"/>
    </source>
</evidence>
<dbReference type="Proteomes" id="UP000248706">
    <property type="component" value="Unassembled WGS sequence"/>
</dbReference>
<dbReference type="InterPro" id="IPR055254">
    <property type="entry name" value="pPIWI_RE_Z"/>
</dbReference>
<name>A0A328VRG1_9CHLR</name>
<evidence type="ECO:0000256" key="1">
    <source>
        <dbReference type="SAM" id="MobiDB-lite"/>
    </source>
</evidence>
<sequence>MRDLSKQWKMVEKKLREALSKLSQLAQAAEEDGAAAPLMVDARRLAEVELGLTLLSEVAPAASARALWVLLTGYSFALPELHSSHQEHVQMIGVARHLLLAYKNARHWERALADYTRVSELLRLYDVDLQTGRYSRRPVSLYPERLALYQQLCRQPLPHRERKLRLAPAGRYLCRSGRRRTTVIIPPDLALPSSWPPGHRLPERRQHEALAIPWAELLETAEWLDEQEALHQLAPRQWRRALERIQLYLAPDENSEFQAADVLRLEGALHMVGMVGTGKTTLMDVLAVWAARRGKRITLVVGDVTSLLERVQYFRSLGLSASPVLGATNRVKHRRQLHQMLSSVYSEHPIEQEHMGFDYTSSACLLNGLCSEASPPLDTDAPPCLTLRTAEEEEPEPDGEGEEDRAHAGAEEDELVQLGEGQRGRSYACPFYGACPSHLGQRELVEAAIWVATPQSLIYTSVDPQLCPPHLRFLELVYRLCDLVVVDEADRVQVQLDELFSPALTLVSKGGDSWLGTLLNKVPAALYREGLGQVRDESVQAWVRRLHRANEAAVSIYGLLLRERALMEWITRQGSYFSSLTLLEKLTVAVCGISRALDQAEQERRYKEFWPPLARFLDDPLGERGEHELAALTRQVISLPDDERVREQLRRWLQRQPFVCLDEQGLEIWTVRLQFALLLEVLADSLDALIHDWREMEALFGLEGSSATLFYSPPPDYAPLLPDAPMGNILGFQYVRSSERASEPGELRFFRCMGVGRWLLLHLHDFLAADGLAGPHSLLLSGTSWAGTSPIYHLQLPVQAILLPPEEERLAIEKSDFVYRFARLEESMEAAAVSGFQGEERLRHLEIVLRDLARHEHLAKERLPSSLDRLRAELPEGRQRILLVVGSYAEARHAYHYLLNQGLIAPGEAVYLVPDDAIFESQWSWQSDDRLPRGLVSELSKRDAWLLIAPLQAIERGHNILNDEGKAALGAVCFLVRPHPRPDDIHYLLHSMNRWAIERCADTNWLRRLCGSEPADLETLGKRFRQRAFARWQHLLHLRLRYSSLPKEERQALTWTLLVSLWQVIGRLVRGGCPARIFFCDARFAPRQAATGESDYEHTSLIKGMQEVLRPYFEPDDTQAIPPRERHLAQILYGPLYYGLKGIEEREHY</sequence>
<organism evidence="3 4">
    <name type="scientific">Thermogemmatispora tikiterensis</name>
    <dbReference type="NCBI Taxonomy" id="1825093"/>
    <lineage>
        <taxon>Bacteria</taxon>
        <taxon>Bacillati</taxon>
        <taxon>Chloroflexota</taxon>
        <taxon>Ktedonobacteria</taxon>
        <taxon>Thermogemmatisporales</taxon>
        <taxon>Thermogemmatisporaceae</taxon>
        <taxon>Thermogemmatispora</taxon>
    </lineage>
</organism>
<feature type="compositionally biased region" description="Acidic residues" evidence="1">
    <location>
        <begin position="391"/>
        <end position="403"/>
    </location>
</feature>
<dbReference type="AlphaFoldDB" id="A0A328VRG1"/>
<comment type="caution">
    <text evidence="3">The sequence shown here is derived from an EMBL/GenBank/DDBJ whole genome shotgun (WGS) entry which is preliminary data.</text>
</comment>
<dbReference type="Pfam" id="PF18155">
    <property type="entry name" value="pPIWI_RE_Z"/>
    <property type="match status" value="1"/>
</dbReference>
<feature type="domain" description="pPIWI-RE three-gene island" evidence="2">
    <location>
        <begin position="41"/>
        <end position="192"/>
    </location>
</feature>
<gene>
    <name evidence="3" type="ORF">A4R35_19850</name>
</gene>
<dbReference type="RefSeq" id="WP_112432518.1">
    <property type="nucleotide sequence ID" value="NZ_MCIF01000002.1"/>
</dbReference>
<feature type="region of interest" description="Disordered" evidence="1">
    <location>
        <begin position="390"/>
        <end position="409"/>
    </location>
</feature>
<dbReference type="SUPFAM" id="SSF52540">
    <property type="entry name" value="P-loop containing nucleoside triphosphate hydrolases"/>
    <property type="match status" value="1"/>
</dbReference>
<keyword evidence="4" id="KW-1185">Reference proteome</keyword>
<dbReference type="OrthoDB" id="973800at2"/>
<reference evidence="3 4" key="1">
    <citation type="submission" date="2016-08" db="EMBL/GenBank/DDBJ databases">
        <title>Analysis of Carbohydrate Active Enzymes in Thermogemmatispora T81 Reveals Carbohydrate Degradation Ability.</title>
        <authorList>
            <person name="Tomazini A."/>
            <person name="Lal S."/>
            <person name="Stott M."/>
            <person name="Henrissat B."/>
            <person name="Polikarpov I."/>
            <person name="Sparling R."/>
            <person name="Levin D.B."/>
        </authorList>
    </citation>
    <scope>NUCLEOTIDE SEQUENCE [LARGE SCALE GENOMIC DNA]</scope>
    <source>
        <strain evidence="3 4">T81</strain>
    </source>
</reference>
<dbReference type="EMBL" id="MCIF01000002">
    <property type="protein sequence ID" value="RAQ97804.1"/>
    <property type="molecule type" value="Genomic_DNA"/>
</dbReference>
<dbReference type="InterPro" id="IPR027417">
    <property type="entry name" value="P-loop_NTPase"/>
</dbReference>